<dbReference type="PANTHER" id="PTHR30606:SF10">
    <property type="entry name" value="PHOSPHATIDYLINOSITOL MANNOSIDE ACYLTRANSFERASE"/>
    <property type="match status" value="1"/>
</dbReference>
<dbReference type="InterPro" id="IPR004960">
    <property type="entry name" value="LipA_acyltrans"/>
</dbReference>
<organism evidence="7 8">
    <name type="scientific">Desulfolutivibrio sulfodismutans</name>
    <dbReference type="NCBI Taxonomy" id="63561"/>
    <lineage>
        <taxon>Bacteria</taxon>
        <taxon>Pseudomonadati</taxon>
        <taxon>Thermodesulfobacteriota</taxon>
        <taxon>Desulfovibrionia</taxon>
        <taxon>Desulfovibrionales</taxon>
        <taxon>Desulfovibrionaceae</taxon>
        <taxon>Desulfolutivibrio</taxon>
    </lineage>
</organism>
<dbReference type="GO" id="GO:0005886">
    <property type="term" value="C:plasma membrane"/>
    <property type="evidence" value="ECO:0007669"/>
    <property type="project" value="UniProtKB-SubCell"/>
</dbReference>
<reference evidence="7 8" key="1">
    <citation type="submission" date="2020-02" db="EMBL/GenBank/DDBJ databases">
        <title>Comparative genomics of sulfur disproportionating microorganisms.</title>
        <authorList>
            <person name="Ward L.M."/>
            <person name="Bertran E."/>
            <person name="Johnston D.T."/>
        </authorList>
    </citation>
    <scope>NUCLEOTIDE SEQUENCE [LARGE SCALE GENOMIC DNA]</scope>
    <source>
        <strain evidence="7 8">DSM 3696</strain>
    </source>
</reference>
<evidence type="ECO:0000313" key="8">
    <source>
        <dbReference type="Proteomes" id="UP000469724"/>
    </source>
</evidence>
<dbReference type="CDD" id="cd07984">
    <property type="entry name" value="LPLAT_LABLAT-like"/>
    <property type="match status" value="1"/>
</dbReference>
<proteinExistence type="predicted"/>
<keyword evidence="6 7" id="KW-0012">Acyltransferase</keyword>
<dbReference type="RefSeq" id="WP_163300517.1">
    <property type="nucleotide sequence ID" value="NZ_JAAGRQ010000005.1"/>
</dbReference>
<protein>
    <submittedName>
        <fullName evidence="7">Lysophospholipid acyltransferase family protein</fullName>
    </submittedName>
</protein>
<evidence type="ECO:0000256" key="4">
    <source>
        <dbReference type="ARBA" id="ARBA00022679"/>
    </source>
</evidence>
<dbReference type="GO" id="GO:0016746">
    <property type="term" value="F:acyltransferase activity"/>
    <property type="evidence" value="ECO:0007669"/>
    <property type="project" value="UniProtKB-KW"/>
</dbReference>
<comment type="caution">
    <text evidence="7">The sequence shown here is derived from an EMBL/GenBank/DDBJ whole genome shotgun (WGS) entry which is preliminary data.</text>
</comment>
<dbReference type="PANTHER" id="PTHR30606">
    <property type="entry name" value="LIPID A BIOSYNTHESIS LAUROYL ACYLTRANSFERASE"/>
    <property type="match status" value="1"/>
</dbReference>
<evidence type="ECO:0000256" key="6">
    <source>
        <dbReference type="ARBA" id="ARBA00023315"/>
    </source>
</evidence>
<keyword evidence="3" id="KW-0997">Cell inner membrane</keyword>
<name>A0A7K3NJR3_9BACT</name>
<keyword evidence="5" id="KW-0472">Membrane</keyword>
<gene>
    <name evidence="7" type="ORF">G3N56_01705</name>
</gene>
<dbReference type="Proteomes" id="UP000469724">
    <property type="component" value="Unassembled WGS sequence"/>
</dbReference>
<evidence type="ECO:0000256" key="1">
    <source>
        <dbReference type="ARBA" id="ARBA00004533"/>
    </source>
</evidence>
<dbReference type="Pfam" id="PF03279">
    <property type="entry name" value="Lip_A_acyltrans"/>
    <property type="match status" value="1"/>
</dbReference>
<keyword evidence="4 7" id="KW-0808">Transferase</keyword>
<keyword evidence="8" id="KW-1185">Reference proteome</keyword>
<evidence type="ECO:0000313" key="7">
    <source>
        <dbReference type="EMBL" id="NDY55459.1"/>
    </source>
</evidence>
<comment type="subcellular location">
    <subcellularLocation>
        <location evidence="1">Cell inner membrane</location>
    </subcellularLocation>
</comment>
<evidence type="ECO:0000256" key="3">
    <source>
        <dbReference type="ARBA" id="ARBA00022519"/>
    </source>
</evidence>
<dbReference type="EMBL" id="JAAGRQ010000005">
    <property type="protein sequence ID" value="NDY55459.1"/>
    <property type="molecule type" value="Genomic_DNA"/>
</dbReference>
<accession>A0A7K3NJR3</accession>
<dbReference type="AlphaFoldDB" id="A0A7K3NJR3"/>
<evidence type="ECO:0000256" key="5">
    <source>
        <dbReference type="ARBA" id="ARBA00023136"/>
    </source>
</evidence>
<dbReference type="GO" id="GO:0009247">
    <property type="term" value="P:glycolipid biosynthetic process"/>
    <property type="evidence" value="ECO:0007669"/>
    <property type="project" value="UniProtKB-ARBA"/>
</dbReference>
<evidence type="ECO:0000256" key="2">
    <source>
        <dbReference type="ARBA" id="ARBA00022475"/>
    </source>
</evidence>
<sequence>MRLIKDLLFWLLWNPARWTLLRLPLPVVLTGGRVLGSVLALAPTGARAAMERAAKAVLGPDAPCQEIRTAARRGIFNLVMNETEALLFPRMTPQSLPRFIGIEGLERLDEAVAQGRGVVLLVAHFGANQMVMAAIGHSGRRICQISAPAMVLDEKMPGRRSHLFRAALATRWTHEQSLPVTHINVFGPLTNALHCLRTGGILAVAVDGGHGANPTPAPFLGRTARFNTGALELAVHTGSPVLPVFVIRGRNGRNTLVIGPPLICDGPEDMPRKAAAEAALGAYVPVLERYVRQHPDHYLRFLAFRELMAAAGEEPFFAPEPARSTPC</sequence>
<keyword evidence="2" id="KW-1003">Cell membrane</keyword>